<protein>
    <submittedName>
        <fullName evidence="1">Uncharacterized protein</fullName>
    </submittedName>
</protein>
<sequence length="134" mass="14961">MNIIDFISRNIFLKQIFPNGLTESVLLGQIGLNVGGQLSLNIHTQQKPEQEVSKWGIWGKNYNVIVIRLLGLGGENVIINGCKKINYGKINVIKGDNRTFITQTGDEWFIEIDVDHLIFQGCDTYIDGGDDPAL</sequence>
<evidence type="ECO:0000313" key="2">
    <source>
        <dbReference type="Proteomes" id="UP001212996"/>
    </source>
</evidence>
<comment type="caution">
    <text evidence="1">The sequence shown here is derived from an EMBL/GenBank/DDBJ whole genome shotgun (WGS) entry which is preliminary data.</text>
</comment>
<gene>
    <name evidence="1" type="ORF">PH362_25720</name>
</gene>
<reference evidence="1" key="1">
    <citation type="submission" date="2023-01" db="EMBL/GenBank/DDBJ databases">
        <title>Genome sequencing of Photorhabdus bodei 09-20.</title>
        <authorList>
            <person name="Kalindamar S."/>
            <person name="Kumru S."/>
        </authorList>
    </citation>
    <scope>NUCLEOTIDE SEQUENCE</scope>
    <source>
        <strain evidence="1">09-20</strain>
    </source>
</reference>
<proteinExistence type="predicted"/>
<name>A0AAW6BP28_9GAMM</name>
<dbReference type="EMBL" id="JAQMFO010000096">
    <property type="protein sequence ID" value="MDB6375182.1"/>
    <property type="molecule type" value="Genomic_DNA"/>
</dbReference>
<evidence type="ECO:0000313" key="1">
    <source>
        <dbReference type="EMBL" id="MDB6375182.1"/>
    </source>
</evidence>
<dbReference type="AlphaFoldDB" id="A0AAW6BP28"/>
<dbReference type="RefSeq" id="WP_228902958.1">
    <property type="nucleotide sequence ID" value="NZ_CAWQNU010000125.1"/>
</dbReference>
<dbReference type="Proteomes" id="UP001212996">
    <property type="component" value="Unassembled WGS sequence"/>
</dbReference>
<accession>A0AAW6BP28</accession>
<organism evidence="1 2">
    <name type="scientific">Photorhabdus bodei</name>
    <dbReference type="NCBI Taxonomy" id="2029681"/>
    <lineage>
        <taxon>Bacteria</taxon>
        <taxon>Pseudomonadati</taxon>
        <taxon>Pseudomonadota</taxon>
        <taxon>Gammaproteobacteria</taxon>
        <taxon>Enterobacterales</taxon>
        <taxon>Morganellaceae</taxon>
        <taxon>Photorhabdus</taxon>
    </lineage>
</organism>